<reference evidence="2 3" key="2">
    <citation type="submission" date="2018-11" db="EMBL/GenBank/DDBJ databases">
        <authorList>
            <consortium name="Pathogen Informatics"/>
        </authorList>
    </citation>
    <scope>NUCLEOTIDE SEQUENCE [LARGE SCALE GENOMIC DNA]</scope>
</reference>
<reference evidence="4" key="1">
    <citation type="submission" date="2016-06" db="UniProtKB">
        <authorList>
            <consortium name="WormBaseParasite"/>
        </authorList>
    </citation>
    <scope>IDENTIFICATION</scope>
</reference>
<organism evidence="4">
    <name type="scientific">Soboliphyme baturini</name>
    <dbReference type="NCBI Taxonomy" id="241478"/>
    <lineage>
        <taxon>Eukaryota</taxon>
        <taxon>Metazoa</taxon>
        <taxon>Ecdysozoa</taxon>
        <taxon>Nematoda</taxon>
        <taxon>Enoplea</taxon>
        <taxon>Dorylaimia</taxon>
        <taxon>Dioctophymatida</taxon>
        <taxon>Dioctophymatoidea</taxon>
        <taxon>Soboliphymatidae</taxon>
        <taxon>Soboliphyme</taxon>
    </lineage>
</organism>
<keyword evidence="3" id="KW-1185">Reference proteome</keyword>
<keyword evidence="1" id="KW-0472">Membrane</keyword>
<evidence type="ECO:0000313" key="3">
    <source>
        <dbReference type="Proteomes" id="UP000270296"/>
    </source>
</evidence>
<evidence type="ECO:0000313" key="4">
    <source>
        <dbReference type="WBParaSite" id="SBAD_0001349201-mRNA-1"/>
    </source>
</evidence>
<evidence type="ECO:0000313" key="2">
    <source>
        <dbReference type="EMBL" id="VDP53839.1"/>
    </source>
</evidence>
<sequence>HCWVDTVCANCTPRTYVLRTRRSWPRVQKYPSTYALVINSLCYVAFIYFAVYTFLLIRRRAQTGIAETSVATRIEYSNHPAVAGSVFAMFRELCNGMRRISSGLRLVTLSDSCIAVQAIESSAITNIEMQTNVQRKA</sequence>
<keyword evidence="1" id="KW-1133">Transmembrane helix</keyword>
<protein>
    <submittedName>
        <fullName evidence="4">G protein-coupled receptor</fullName>
    </submittedName>
</protein>
<dbReference type="EMBL" id="UZAM01020071">
    <property type="protein sequence ID" value="VDP53839.1"/>
    <property type="molecule type" value="Genomic_DNA"/>
</dbReference>
<name>A0A183JB28_9BILA</name>
<dbReference type="WBParaSite" id="SBAD_0001349201-mRNA-1">
    <property type="protein sequence ID" value="SBAD_0001349201-mRNA-1"/>
    <property type="gene ID" value="SBAD_0001349201"/>
</dbReference>
<keyword evidence="1" id="KW-0812">Transmembrane</keyword>
<accession>A0A183JB28</accession>
<feature type="transmembrane region" description="Helical" evidence="1">
    <location>
        <begin position="34"/>
        <end position="57"/>
    </location>
</feature>
<dbReference type="Proteomes" id="UP000270296">
    <property type="component" value="Unassembled WGS sequence"/>
</dbReference>
<dbReference type="AlphaFoldDB" id="A0A183JB28"/>
<evidence type="ECO:0000256" key="1">
    <source>
        <dbReference type="SAM" id="Phobius"/>
    </source>
</evidence>
<proteinExistence type="predicted"/>
<gene>
    <name evidence="2" type="ORF">SBAD_LOCUS13076</name>
</gene>